<gene>
    <name evidence="6" type="ORF">E3J62_05545</name>
</gene>
<dbReference type="Pfam" id="PF00005">
    <property type="entry name" value="ABC_tran"/>
    <property type="match status" value="1"/>
</dbReference>
<evidence type="ECO:0000313" key="6">
    <source>
        <dbReference type="EMBL" id="TET46001.1"/>
    </source>
</evidence>
<dbReference type="PANTHER" id="PTHR42711">
    <property type="entry name" value="ABC TRANSPORTER ATP-BINDING PROTEIN"/>
    <property type="match status" value="1"/>
</dbReference>
<dbReference type="SMART" id="SM00382">
    <property type="entry name" value="AAA"/>
    <property type="match status" value="1"/>
</dbReference>
<dbReference type="GO" id="GO:0016887">
    <property type="term" value="F:ATP hydrolysis activity"/>
    <property type="evidence" value="ECO:0007669"/>
    <property type="project" value="InterPro"/>
</dbReference>
<feature type="domain" description="ABC transporter" evidence="5">
    <location>
        <begin position="5"/>
        <end position="235"/>
    </location>
</feature>
<comment type="similarity">
    <text evidence="1">Belongs to the ABC transporter superfamily.</text>
</comment>
<dbReference type="InterPro" id="IPR027417">
    <property type="entry name" value="P-loop_NTPase"/>
</dbReference>
<dbReference type="Gene3D" id="3.40.50.300">
    <property type="entry name" value="P-loop containing nucleotide triphosphate hydrolases"/>
    <property type="match status" value="1"/>
</dbReference>
<keyword evidence="2" id="KW-0813">Transport</keyword>
<keyword evidence="4 6" id="KW-0067">ATP-binding</keyword>
<sequence>MEVPIEARQLTRRFNDLVAVDEVNFGVRRGEVFGFLGPNGAGKTTTVRMLTGVLEPTAGTAMVDGYDVRRHPVTARKRMASVPEDANIYVDLTVWQNIMLTAAFYRIPRRTGEENAAELLRAFGLYERKNEKGYELSKGLKRRLMLCMALVSNPAILFLDEPTGGLDVVSARMVREEIRKMSKQGLTVFLTTHNIAEAEQLCSRVAIINNGRIVAIDTPEALKAKIAETCAVELKFEGSSLREEEIQAVEQVREVRKTESGYLIYTRSPGRVAQRLGCLASEKGLHIRSINTLGPDLEEVFVQMTGSDTKDAKSGGDA</sequence>
<evidence type="ECO:0000256" key="4">
    <source>
        <dbReference type="ARBA" id="ARBA00022840"/>
    </source>
</evidence>
<dbReference type="EMBL" id="SOJN01000070">
    <property type="protein sequence ID" value="TET46001.1"/>
    <property type="molecule type" value="Genomic_DNA"/>
</dbReference>
<evidence type="ECO:0000313" key="7">
    <source>
        <dbReference type="Proteomes" id="UP000315525"/>
    </source>
</evidence>
<reference evidence="6 7" key="1">
    <citation type="submission" date="2019-03" db="EMBL/GenBank/DDBJ databases">
        <title>Metabolic potential of uncultured bacteria and archaea associated with petroleum seepage in deep-sea sediments.</title>
        <authorList>
            <person name="Dong X."/>
            <person name="Hubert C."/>
        </authorList>
    </citation>
    <scope>NUCLEOTIDE SEQUENCE [LARGE SCALE GENOMIC DNA]</scope>
    <source>
        <strain evidence="6">E44_bin18</strain>
    </source>
</reference>
<evidence type="ECO:0000259" key="5">
    <source>
        <dbReference type="PROSITE" id="PS50893"/>
    </source>
</evidence>
<dbReference type="InterPro" id="IPR050763">
    <property type="entry name" value="ABC_transporter_ATP-binding"/>
</dbReference>
<dbReference type="SUPFAM" id="SSF52540">
    <property type="entry name" value="P-loop containing nucleoside triphosphate hydrolases"/>
    <property type="match status" value="1"/>
</dbReference>
<evidence type="ECO:0000256" key="3">
    <source>
        <dbReference type="ARBA" id="ARBA00022741"/>
    </source>
</evidence>
<name>A0A523UUP2_UNCT6</name>
<dbReference type="Proteomes" id="UP000315525">
    <property type="component" value="Unassembled WGS sequence"/>
</dbReference>
<dbReference type="InterPro" id="IPR003439">
    <property type="entry name" value="ABC_transporter-like_ATP-bd"/>
</dbReference>
<dbReference type="AlphaFoldDB" id="A0A523UUP2"/>
<proteinExistence type="inferred from homology"/>
<keyword evidence="3" id="KW-0547">Nucleotide-binding</keyword>
<dbReference type="PANTHER" id="PTHR42711:SF5">
    <property type="entry name" value="ABC TRANSPORTER ATP-BINDING PROTEIN NATA"/>
    <property type="match status" value="1"/>
</dbReference>
<dbReference type="PROSITE" id="PS50893">
    <property type="entry name" value="ABC_TRANSPORTER_2"/>
    <property type="match status" value="1"/>
</dbReference>
<comment type="caution">
    <text evidence="6">The sequence shown here is derived from an EMBL/GenBank/DDBJ whole genome shotgun (WGS) entry which is preliminary data.</text>
</comment>
<evidence type="ECO:0000256" key="2">
    <source>
        <dbReference type="ARBA" id="ARBA00022448"/>
    </source>
</evidence>
<protein>
    <submittedName>
        <fullName evidence="6">ATP-binding cassette domain-containing protein</fullName>
    </submittedName>
</protein>
<organism evidence="6 7">
    <name type="scientific">candidate division TA06 bacterium</name>
    <dbReference type="NCBI Taxonomy" id="2250710"/>
    <lineage>
        <taxon>Bacteria</taxon>
        <taxon>Bacteria division TA06</taxon>
    </lineage>
</organism>
<accession>A0A523UUP2</accession>
<dbReference type="InterPro" id="IPR003593">
    <property type="entry name" value="AAA+_ATPase"/>
</dbReference>
<dbReference type="GO" id="GO:0005524">
    <property type="term" value="F:ATP binding"/>
    <property type="evidence" value="ECO:0007669"/>
    <property type="project" value="UniProtKB-KW"/>
</dbReference>
<evidence type="ECO:0000256" key="1">
    <source>
        <dbReference type="ARBA" id="ARBA00005417"/>
    </source>
</evidence>